<feature type="compositionally biased region" description="Basic and acidic residues" evidence="7">
    <location>
        <begin position="548"/>
        <end position="558"/>
    </location>
</feature>
<evidence type="ECO:0000259" key="8">
    <source>
        <dbReference type="PROSITE" id="PS50089"/>
    </source>
</evidence>
<evidence type="ECO:0000256" key="4">
    <source>
        <dbReference type="ARBA" id="ARBA00022833"/>
    </source>
</evidence>
<dbReference type="InterPro" id="IPR001841">
    <property type="entry name" value="Znf_RING"/>
</dbReference>
<dbReference type="InterPro" id="IPR036875">
    <property type="entry name" value="Znf_CCHC_sf"/>
</dbReference>
<dbReference type="CDD" id="cd16620">
    <property type="entry name" value="vRING-HC-C4C4_RBBP6"/>
    <property type="match status" value="1"/>
</dbReference>
<gene>
    <name evidence="11" type="ORF">PCOS0759_LOCUS5227</name>
</gene>
<protein>
    <recommendedName>
        <fullName evidence="12">DWNN domain-containing protein</fullName>
    </recommendedName>
</protein>
<feature type="compositionally biased region" description="Basic and acidic residues" evidence="7">
    <location>
        <begin position="338"/>
        <end position="348"/>
    </location>
</feature>
<dbReference type="GO" id="GO:0008270">
    <property type="term" value="F:zinc ion binding"/>
    <property type="evidence" value="ECO:0007669"/>
    <property type="project" value="UniProtKB-KW"/>
</dbReference>
<sequence>MSSSQSTQSIFYKFKSARDYDTIPLDGPFMTCSKLKQSIMLQKNLAKSADFDLKVEDVQTRREYHENSKIQANTSVLISRVPVTRGARTIQARKTTTPGIPGLSTAEPSGPSIPGLGAPEKKDGFGEDIFSGVSASKPQQSEEDRMKMLLSSTNTEYAPDRPLNHHHRGGSGRAPPAGYVCHRCGQPNHYIQDCPTNGDPKFNVKRMKRPIGIPTTQLQKVDVAQAGEKGAMVLPGGQIAVMKPNEAGFAKEVESSTKIVEVPQFLKCPMCKGLFKNAVVAHCCGLTFCEPCITTHLLENSQSTCYNCKKKLDVKSLVPNVLVNQSAQEFRQSNPHLAKKEEQNREEQQQQQKRSPRAAPKSGGKGRPFDEGKDRQFRYEQEERERREKARREKAVRARVREERDRADVDRREVERERKERERFERERAERIRLERERESRGPPNPPPRGGSYHRDDVPPLPRRDRRPSSRERDYPPRRSGGYPSHDRMAERERSHVDRSPHDRRYAERPPRRESSPHGAPYNRRASPRGEHRRHTPPSSRGSPRKIKLAELEREDYRARRHHDDRRGGFDRRDGRPRTERVVERDYRR</sequence>
<dbReference type="Pfam" id="PF08783">
    <property type="entry name" value="DWNN"/>
    <property type="match status" value="1"/>
</dbReference>
<dbReference type="InterPro" id="IPR001878">
    <property type="entry name" value="Znf_CCHC"/>
</dbReference>
<dbReference type="Gene3D" id="4.10.60.10">
    <property type="entry name" value="Zinc finger, CCHC-type"/>
    <property type="match status" value="1"/>
</dbReference>
<dbReference type="PROSITE" id="PS50158">
    <property type="entry name" value="ZF_CCHC"/>
    <property type="match status" value="1"/>
</dbReference>
<name>A0A7S1PHR6_9EUKA</name>
<keyword evidence="3 6" id="KW-0863">Zinc-finger</keyword>
<dbReference type="GO" id="GO:0005634">
    <property type="term" value="C:nucleus"/>
    <property type="evidence" value="ECO:0007669"/>
    <property type="project" value="UniProtKB-SubCell"/>
</dbReference>
<evidence type="ECO:0000256" key="1">
    <source>
        <dbReference type="ARBA" id="ARBA00004123"/>
    </source>
</evidence>
<dbReference type="PROSITE" id="PS51282">
    <property type="entry name" value="DWNN"/>
    <property type="match status" value="1"/>
</dbReference>
<evidence type="ECO:0000313" key="11">
    <source>
        <dbReference type="EMBL" id="CAD9081987.1"/>
    </source>
</evidence>
<evidence type="ECO:0000256" key="6">
    <source>
        <dbReference type="PROSITE-ProRule" id="PRU00047"/>
    </source>
</evidence>
<dbReference type="SMART" id="SM00343">
    <property type="entry name" value="ZnF_C2HC"/>
    <property type="match status" value="1"/>
</dbReference>
<dbReference type="SUPFAM" id="SSF57850">
    <property type="entry name" value="RING/U-box"/>
    <property type="match status" value="1"/>
</dbReference>
<dbReference type="Pfam" id="PF13696">
    <property type="entry name" value="zf-CCHC_2"/>
    <property type="match status" value="1"/>
</dbReference>
<proteinExistence type="predicted"/>
<dbReference type="Gene3D" id="3.30.40.10">
    <property type="entry name" value="Zinc/RING finger domain, C3HC4 (zinc finger)"/>
    <property type="match status" value="1"/>
</dbReference>
<evidence type="ECO:0000259" key="9">
    <source>
        <dbReference type="PROSITE" id="PS50158"/>
    </source>
</evidence>
<dbReference type="GO" id="GO:0061630">
    <property type="term" value="F:ubiquitin protein ligase activity"/>
    <property type="evidence" value="ECO:0007669"/>
    <property type="project" value="InterPro"/>
</dbReference>
<reference evidence="11" key="1">
    <citation type="submission" date="2021-01" db="EMBL/GenBank/DDBJ databases">
        <authorList>
            <person name="Corre E."/>
            <person name="Pelletier E."/>
            <person name="Niang G."/>
            <person name="Scheremetjew M."/>
            <person name="Finn R."/>
            <person name="Kale V."/>
            <person name="Holt S."/>
            <person name="Cochrane G."/>
            <person name="Meng A."/>
            <person name="Brown T."/>
            <person name="Cohen L."/>
        </authorList>
    </citation>
    <scope>NUCLEOTIDE SEQUENCE</scope>
    <source>
        <strain evidence="11">WS</strain>
    </source>
</reference>
<feature type="region of interest" description="Disordered" evidence="7">
    <location>
        <begin position="335"/>
        <end position="589"/>
    </location>
</feature>
<dbReference type="InterPro" id="IPR033489">
    <property type="entry name" value="RBBP6"/>
</dbReference>
<dbReference type="GO" id="GO:0006511">
    <property type="term" value="P:ubiquitin-dependent protein catabolic process"/>
    <property type="evidence" value="ECO:0007669"/>
    <property type="project" value="TreeGrafter"/>
</dbReference>
<feature type="domain" description="DWNN" evidence="10">
    <location>
        <begin position="10"/>
        <end position="82"/>
    </location>
</feature>
<keyword evidence="5" id="KW-0539">Nucleus</keyword>
<organism evidence="11">
    <name type="scientific">Percolomonas cosmopolitus</name>
    <dbReference type="NCBI Taxonomy" id="63605"/>
    <lineage>
        <taxon>Eukaryota</taxon>
        <taxon>Discoba</taxon>
        <taxon>Heterolobosea</taxon>
        <taxon>Tetramitia</taxon>
        <taxon>Eutetramitia</taxon>
        <taxon>Percolomonadidae</taxon>
        <taxon>Percolomonas</taxon>
    </lineage>
</organism>
<evidence type="ECO:0000256" key="7">
    <source>
        <dbReference type="SAM" id="MobiDB-lite"/>
    </source>
</evidence>
<dbReference type="PROSITE" id="PS50089">
    <property type="entry name" value="ZF_RING_2"/>
    <property type="match status" value="1"/>
</dbReference>
<evidence type="ECO:0008006" key="12">
    <source>
        <dbReference type="Google" id="ProtNLM"/>
    </source>
</evidence>
<feature type="domain" description="RING-type" evidence="8">
    <location>
        <begin position="268"/>
        <end position="309"/>
    </location>
</feature>
<dbReference type="InterPro" id="IPR025829">
    <property type="entry name" value="Zn_knuckle_CX2CX3GHX4C"/>
</dbReference>
<dbReference type="GO" id="GO:0006397">
    <property type="term" value="P:mRNA processing"/>
    <property type="evidence" value="ECO:0007669"/>
    <property type="project" value="InterPro"/>
</dbReference>
<comment type="subcellular location">
    <subcellularLocation>
        <location evidence="1">Nucleus</location>
    </subcellularLocation>
</comment>
<evidence type="ECO:0000256" key="5">
    <source>
        <dbReference type="ARBA" id="ARBA00023242"/>
    </source>
</evidence>
<feature type="compositionally biased region" description="Basic and acidic residues" evidence="7">
    <location>
        <begin position="367"/>
        <end position="441"/>
    </location>
</feature>
<dbReference type="InterPro" id="IPR014891">
    <property type="entry name" value="DWNN_domain"/>
</dbReference>
<evidence type="ECO:0000256" key="3">
    <source>
        <dbReference type="ARBA" id="ARBA00022771"/>
    </source>
</evidence>
<feature type="compositionally biased region" description="Basic and acidic residues" evidence="7">
    <location>
        <begin position="485"/>
        <end position="516"/>
    </location>
</feature>
<dbReference type="GO" id="GO:0016567">
    <property type="term" value="P:protein ubiquitination"/>
    <property type="evidence" value="ECO:0007669"/>
    <property type="project" value="InterPro"/>
</dbReference>
<dbReference type="PANTHER" id="PTHR15439:SF0">
    <property type="entry name" value="CELL DIVISION CYCLE AND APOPTOSIS REGULATOR PROTEIN 1-RELATED"/>
    <property type="match status" value="1"/>
</dbReference>
<feature type="compositionally biased region" description="Basic and acidic residues" evidence="7">
    <location>
        <begin position="467"/>
        <end position="477"/>
    </location>
</feature>
<keyword evidence="2" id="KW-0479">Metal-binding</keyword>
<dbReference type="SMART" id="SM01180">
    <property type="entry name" value="DWNN"/>
    <property type="match status" value="1"/>
</dbReference>
<dbReference type="PANTHER" id="PTHR15439">
    <property type="entry name" value="RETINOBLASTOMA-BINDING PROTEIN 6"/>
    <property type="match status" value="1"/>
</dbReference>
<dbReference type="Gene3D" id="3.10.20.90">
    <property type="entry name" value="Phosphatidylinositol 3-kinase Catalytic Subunit, Chain A, domain 1"/>
    <property type="match status" value="1"/>
</dbReference>
<dbReference type="AlphaFoldDB" id="A0A7S1PHR6"/>
<dbReference type="GO" id="GO:0003676">
    <property type="term" value="F:nucleic acid binding"/>
    <property type="evidence" value="ECO:0007669"/>
    <property type="project" value="InterPro"/>
</dbReference>
<evidence type="ECO:0000259" key="10">
    <source>
        <dbReference type="PROSITE" id="PS51282"/>
    </source>
</evidence>
<feature type="region of interest" description="Disordered" evidence="7">
    <location>
        <begin position="94"/>
        <end position="113"/>
    </location>
</feature>
<dbReference type="SUPFAM" id="SSF57756">
    <property type="entry name" value="Retrovirus zinc finger-like domains"/>
    <property type="match status" value="1"/>
</dbReference>
<feature type="compositionally biased region" description="Basic and acidic residues" evidence="7">
    <location>
        <begin position="565"/>
        <end position="589"/>
    </location>
</feature>
<dbReference type="EMBL" id="HBGD01006303">
    <property type="protein sequence ID" value="CAD9081987.1"/>
    <property type="molecule type" value="Transcribed_RNA"/>
</dbReference>
<feature type="domain" description="CCHC-type" evidence="9">
    <location>
        <begin position="181"/>
        <end position="195"/>
    </location>
</feature>
<evidence type="ECO:0000256" key="2">
    <source>
        <dbReference type="ARBA" id="ARBA00022723"/>
    </source>
</evidence>
<keyword evidence="4" id="KW-0862">Zinc</keyword>
<accession>A0A7S1PHR6</accession>
<dbReference type="InterPro" id="IPR013083">
    <property type="entry name" value="Znf_RING/FYVE/PHD"/>
</dbReference>